<name>A0A261Y5T6_9FUNG</name>
<dbReference type="Proteomes" id="UP000242875">
    <property type="component" value="Unassembled WGS sequence"/>
</dbReference>
<feature type="compositionally biased region" description="Low complexity" evidence="1">
    <location>
        <begin position="21"/>
        <end position="30"/>
    </location>
</feature>
<feature type="compositionally biased region" description="Pro residues" evidence="1">
    <location>
        <begin position="46"/>
        <end position="57"/>
    </location>
</feature>
<protein>
    <submittedName>
        <fullName evidence="2">Uncharacterized protein</fullName>
    </submittedName>
</protein>
<feature type="region of interest" description="Disordered" evidence="1">
    <location>
        <begin position="1"/>
        <end position="59"/>
    </location>
</feature>
<comment type="caution">
    <text evidence="2">The sequence shown here is derived from an EMBL/GenBank/DDBJ whole genome shotgun (WGS) entry which is preliminary data.</text>
</comment>
<evidence type="ECO:0000313" key="3">
    <source>
        <dbReference type="Proteomes" id="UP000242875"/>
    </source>
</evidence>
<feature type="region of interest" description="Disordered" evidence="1">
    <location>
        <begin position="106"/>
        <end position="181"/>
    </location>
</feature>
<dbReference type="AlphaFoldDB" id="A0A261Y5T6"/>
<sequence>MYITGPLHILPGSKTIRGKTSETTTSPSPSLEQSKSDNYTPLYIPYIPPPPSPPPTRQVPKRYASLSHQLQETRLASMSPKPAASTVNAPQVAGDTTILEASHHVERGPVPSRQISTRRERIQHTSIAVLKNRAPHRSKRLTGQQLERVSSRRLSRNYSNQSSSSESVEMPPTPQDSDAEGLLDRKHTSFAKSLRASKSLDTLSLQRSASELRTKTNGDGSESSPVRPVRSQRRPPVAHPFAGEMRRSTSNAGSFQSACSSNSRQSTSSSNRASRDKPQADEHLHPDGATYTLLQQEQVEVPFSDNTFETERKATFRNANLEGLSPLNAACDTQTLVDRISLLSGMIEQLNMAQKNAAVRQARLEHDLAILKQFPSPKTPPLHFLTPEVEDKRSLSVLLDQSIRELDGLSVEAIVQ</sequence>
<organism evidence="2 3">
    <name type="scientific">Bifiguratus adelaidae</name>
    <dbReference type="NCBI Taxonomy" id="1938954"/>
    <lineage>
        <taxon>Eukaryota</taxon>
        <taxon>Fungi</taxon>
        <taxon>Fungi incertae sedis</taxon>
        <taxon>Mucoromycota</taxon>
        <taxon>Mucoromycotina</taxon>
        <taxon>Endogonomycetes</taxon>
        <taxon>Endogonales</taxon>
        <taxon>Endogonales incertae sedis</taxon>
        <taxon>Bifiguratus</taxon>
    </lineage>
</organism>
<feature type="region of interest" description="Disordered" evidence="1">
    <location>
        <begin position="205"/>
        <end position="285"/>
    </location>
</feature>
<dbReference type="EMBL" id="MVBO01000008">
    <property type="protein sequence ID" value="OZJ05962.1"/>
    <property type="molecule type" value="Genomic_DNA"/>
</dbReference>
<keyword evidence="3" id="KW-1185">Reference proteome</keyword>
<feature type="compositionally biased region" description="Low complexity" evidence="1">
    <location>
        <begin position="156"/>
        <end position="169"/>
    </location>
</feature>
<evidence type="ECO:0000256" key="1">
    <source>
        <dbReference type="SAM" id="MobiDB-lite"/>
    </source>
</evidence>
<gene>
    <name evidence="2" type="ORF">BZG36_01188</name>
</gene>
<reference evidence="2 3" key="1">
    <citation type="journal article" date="2017" name="Mycologia">
        <title>Bifiguratus adelaidae, gen. et sp. nov., a new member of Mucoromycotina in endophytic and soil-dwelling habitats.</title>
        <authorList>
            <person name="Torres-Cruz T.J."/>
            <person name="Billingsley Tobias T.L."/>
            <person name="Almatruk M."/>
            <person name="Hesse C."/>
            <person name="Kuske C.R."/>
            <person name="Desiro A."/>
            <person name="Benucci G.M."/>
            <person name="Bonito G."/>
            <person name="Stajich J.E."/>
            <person name="Dunlap C."/>
            <person name="Arnold A.E."/>
            <person name="Porras-Alfaro A."/>
        </authorList>
    </citation>
    <scope>NUCLEOTIDE SEQUENCE [LARGE SCALE GENOMIC DNA]</scope>
    <source>
        <strain evidence="2 3">AZ0501</strain>
    </source>
</reference>
<evidence type="ECO:0000313" key="2">
    <source>
        <dbReference type="EMBL" id="OZJ05962.1"/>
    </source>
</evidence>
<accession>A0A261Y5T6</accession>
<proteinExistence type="predicted"/>
<feature type="compositionally biased region" description="Low complexity" evidence="1">
    <location>
        <begin position="254"/>
        <end position="272"/>
    </location>
</feature>
<feature type="compositionally biased region" description="Basic and acidic residues" evidence="1">
    <location>
        <begin position="273"/>
        <end position="285"/>
    </location>
</feature>